<proteinExistence type="predicted"/>
<dbReference type="SUPFAM" id="SSF82199">
    <property type="entry name" value="SET domain"/>
    <property type="match status" value="1"/>
</dbReference>
<keyword evidence="2" id="KW-1185">Reference proteome</keyword>
<sequence>MPHHIGVNMYDAMPAIVSWRVIPTQLTTTPLVSSTSLNSLHSPISTNTIVLLSDLIPKDHGSLPSDLTPCPTCLSPVFIIGLCTPPAFAQSRLTQNVTYEVLQVDGHPSSISSTHSSGFINRFSACWSPVRWLAGLPESRLSTRRVLASAFYIDNFHRMALVPVADLFDHSDELDVVFVAEDVVCGRCGSFLDIDTERLRALERMFAAATTSIDPENELIKPVPLLKDALFIDATAQTLLHTLPSARLPSHIRPPRCLNHCRQPFWPRP</sequence>
<dbReference type="EMBL" id="MU167236">
    <property type="protein sequence ID" value="KAG0148502.1"/>
    <property type="molecule type" value="Genomic_DNA"/>
</dbReference>
<comment type="caution">
    <text evidence="1">The sequence shown here is derived from an EMBL/GenBank/DDBJ whole genome shotgun (WGS) entry which is preliminary data.</text>
</comment>
<evidence type="ECO:0000313" key="2">
    <source>
        <dbReference type="Proteomes" id="UP000886653"/>
    </source>
</evidence>
<name>A0A9P6NQK4_9BASI</name>
<gene>
    <name evidence="1" type="ORF">CROQUDRAFT_90217</name>
</gene>
<dbReference type="InterPro" id="IPR046341">
    <property type="entry name" value="SET_dom_sf"/>
</dbReference>
<dbReference type="Proteomes" id="UP000886653">
    <property type="component" value="Unassembled WGS sequence"/>
</dbReference>
<accession>A0A9P6NQK4</accession>
<protein>
    <recommendedName>
        <fullName evidence="3">SET domain-containing protein</fullName>
    </recommendedName>
</protein>
<dbReference type="AlphaFoldDB" id="A0A9P6NQK4"/>
<dbReference type="OrthoDB" id="441812at2759"/>
<organism evidence="1 2">
    <name type="scientific">Cronartium quercuum f. sp. fusiforme G11</name>
    <dbReference type="NCBI Taxonomy" id="708437"/>
    <lineage>
        <taxon>Eukaryota</taxon>
        <taxon>Fungi</taxon>
        <taxon>Dikarya</taxon>
        <taxon>Basidiomycota</taxon>
        <taxon>Pucciniomycotina</taxon>
        <taxon>Pucciniomycetes</taxon>
        <taxon>Pucciniales</taxon>
        <taxon>Coleosporiaceae</taxon>
        <taxon>Cronartium</taxon>
    </lineage>
</organism>
<evidence type="ECO:0008006" key="3">
    <source>
        <dbReference type="Google" id="ProtNLM"/>
    </source>
</evidence>
<evidence type="ECO:0000313" key="1">
    <source>
        <dbReference type="EMBL" id="KAG0148502.1"/>
    </source>
</evidence>
<reference evidence="1" key="1">
    <citation type="submission" date="2013-11" db="EMBL/GenBank/DDBJ databases">
        <title>Genome sequence of the fusiform rust pathogen reveals effectors for host alternation and coevolution with pine.</title>
        <authorList>
            <consortium name="DOE Joint Genome Institute"/>
            <person name="Smith K."/>
            <person name="Pendleton A."/>
            <person name="Kubisiak T."/>
            <person name="Anderson C."/>
            <person name="Salamov A."/>
            <person name="Aerts A."/>
            <person name="Riley R."/>
            <person name="Clum A."/>
            <person name="Lindquist E."/>
            <person name="Ence D."/>
            <person name="Campbell M."/>
            <person name="Kronenberg Z."/>
            <person name="Feau N."/>
            <person name="Dhillon B."/>
            <person name="Hamelin R."/>
            <person name="Burleigh J."/>
            <person name="Smith J."/>
            <person name="Yandell M."/>
            <person name="Nelson C."/>
            <person name="Grigoriev I."/>
            <person name="Davis J."/>
        </authorList>
    </citation>
    <scope>NUCLEOTIDE SEQUENCE</scope>
    <source>
        <strain evidence="1">G11</strain>
    </source>
</reference>